<dbReference type="STRING" id="1293597.FC20_GL000037"/>
<dbReference type="RefSeq" id="WP_039943865.1">
    <property type="nucleotide sequence ID" value="NZ_AZDU01000001.1"/>
</dbReference>
<feature type="domain" description="Type II secretion system protein GspF" evidence="8">
    <location>
        <begin position="204"/>
        <end position="325"/>
    </location>
</feature>
<evidence type="ECO:0000256" key="2">
    <source>
        <dbReference type="ARBA" id="ARBA00005745"/>
    </source>
</evidence>
<dbReference type="Pfam" id="PF00482">
    <property type="entry name" value="T2SSF"/>
    <property type="match status" value="2"/>
</dbReference>
<feature type="transmembrane region" description="Helical" evidence="7">
    <location>
        <begin position="299"/>
        <end position="320"/>
    </location>
</feature>
<evidence type="ECO:0000256" key="3">
    <source>
        <dbReference type="ARBA" id="ARBA00022475"/>
    </source>
</evidence>
<dbReference type="PANTHER" id="PTHR30012:SF0">
    <property type="entry name" value="TYPE II SECRETION SYSTEM PROTEIN F-RELATED"/>
    <property type="match status" value="1"/>
</dbReference>
<dbReference type="InterPro" id="IPR042094">
    <property type="entry name" value="T2SS_GspF_sf"/>
</dbReference>
<evidence type="ECO:0000313" key="9">
    <source>
        <dbReference type="EMBL" id="KRL03773.1"/>
    </source>
</evidence>
<keyword evidence="4 7" id="KW-0812">Transmembrane</keyword>
<evidence type="ECO:0000256" key="5">
    <source>
        <dbReference type="ARBA" id="ARBA00022989"/>
    </source>
</evidence>
<gene>
    <name evidence="9" type="ORF">FC20_GL000037</name>
</gene>
<evidence type="ECO:0000256" key="4">
    <source>
        <dbReference type="ARBA" id="ARBA00022692"/>
    </source>
</evidence>
<protein>
    <submittedName>
        <fullName evidence="9">Type II secretion system F domain protein</fullName>
    </submittedName>
</protein>
<sequence length="333" mass="37122">MKLLPASLAKDKLNREEQVELLNFLSTSLQNGFPLSKGLQLLPLLWPKKSWLRQLDEQVRGGGSFSEELVKLGYSKTAATQLNIALSQGKLQESLAQLAQLGRMKNEQIKKLEGELAYPIVLAIMMTLLLVFMQNFLSVQFAGSSAKQGDLLIYLLVIATVTLLAAIAIMAGYFKKQDYGSLLKLTKVPFIGEAVKLYGQYLICYDLGMLLASGFSLQEMCFFASQQTKGSLQEAVGKKVSEQLKRGKDLSKIIQEEPFLNANLLLLVETGASRRELSKQCLLLAKLLFTRLTQKIEKMIVNVQPICFILIGLCIIGMYLKLLLPIYGSMQRM</sequence>
<comment type="caution">
    <text evidence="9">The sequence shown here is derived from an EMBL/GenBank/DDBJ whole genome shotgun (WGS) entry which is preliminary data.</text>
</comment>
<keyword evidence="3" id="KW-1003">Cell membrane</keyword>
<dbReference type="Gene3D" id="1.20.81.30">
    <property type="entry name" value="Type II secretion system (T2SS), domain F"/>
    <property type="match status" value="2"/>
</dbReference>
<feature type="domain" description="Type II secretion system protein GspF" evidence="8">
    <location>
        <begin position="22"/>
        <end position="133"/>
    </location>
</feature>
<dbReference type="InterPro" id="IPR018076">
    <property type="entry name" value="T2SS_GspF_dom"/>
</dbReference>
<keyword evidence="6 7" id="KW-0472">Membrane</keyword>
<proteinExistence type="inferred from homology"/>
<dbReference type="eggNOG" id="COG1459">
    <property type="taxonomic scope" value="Bacteria"/>
</dbReference>
<organism evidence="9 10">
    <name type="scientific">Lactobacillus equicursoris DSM 19284 = JCM 14600 = CIP 110162</name>
    <dbReference type="NCBI Taxonomy" id="1293597"/>
    <lineage>
        <taxon>Bacteria</taxon>
        <taxon>Bacillati</taxon>
        <taxon>Bacillota</taxon>
        <taxon>Bacilli</taxon>
        <taxon>Lactobacillales</taxon>
        <taxon>Lactobacillaceae</taxon>
        <taxon>Lactobacillus</taxon>
    </lineage>
</organism>
<dbReference type="Proteomes" id="UP000051074">
    <property type="component" value="Unassembled WGS sequence"/>
</dbReference>
<evidence type="ECO:0000313" key="10">
    <source>
        <dbReference type="Proteomes" id="UP000051074"/>
    </source>
</evidence>
<dbReference type="GO" id="GO:0005886">
    <property type="term" value="C:plasma membrane"/>
    <property type="evidence" value="ECO:0007669"/>
    <property type="project" value="UniProtKB-SubCell"/>
</dbReference>
<evidence type="ECO:0000259" key="8">
    <source>
        <dbReference type="Pfam" id="PF00482"/>
    </source>
</evidence>
<dbReference type="PANTHER" id="PTHR30012">
    <property type="entry name" value="GENERAL SECRETION PATHWAY PROTEIN"/>
    <property type="match status" value="1"/>
</dbReference>
<dbReference type="EMBL" id="AZDU01000001">
    <property type="protein sequence ID" value="KRL03773.1"/>
    <property type="molecule type" value="Genomic_DNA"/>
</dbReference>
<feature type="transmembrane region" description="Helical" evidence="7">
    <location>
        <begin position="151"/>
        <end position="174"/>
    </location>
</feature>
<accession>A0A0R1M6C6</accession>
<evidence type="ECO:0000256" key="1">
    <source>
        <dbReference type="ARBA" id="ARBA00004651"/>
    </source>
</evidence>
<name>A0A0R1M6C6_9LACO</name>
<comment type="subcellular location">
    <subcellularLocation>
        <location evidence="1">Cell membrane</location>
        <topology evidence="1">Multi-pass membrane protein</topology>
    </subcellularLocation>
</comment>
<comment type="similarity">
    <text evidence="2">Belongs to the GSP F family.</text>
</comment>
<evidence type="ECO:0000256" key="6">
    <source>
        <dbReference type="ARBA" id="ARBA00023136"/>
    </source>
</evidence>
<dbReference type="AlphaFoldDB" id="A0A0R1M6C6"/>
<feature type="transmembrane region" description="Helical" evidence="7">
    <location>
        <begin position="116"/>
        <end position="139"/>
    </location>
</feature>
<dbReference type="InterPro" id="IPR003004">
    <property type="entry name" value="GspF/PilC"/>
</dbReference>
<keyword evidence="5 7" id="KW-1133">Transmembrane helix</keyword>
<dbReference type="PATRIC" id="fig|1293597.4.peg.37"/>
<reference evidence="9 10" key="1">
    <citation type="journal article" date="2015" name="Genome Announc.">
        <title>Expanding the biotechnology potential of lactobacilli through comparative genomics of 213 strains and associated genera.</title>
        <authorList>
            <person name="Sun Z."/>
            <person name="Harris H.M."/>
            <person name="McCann A."/>
            <person name="Guo C."/>
            <person name="Argimon S."/>
            <person name="Zhang W."/>
            <person name="Yang X."/>
            <person name="Jeffery I.B."/>
            <person name="Cooney J.C."/>
            <person name="Kagawa T.F."/>
            <person name="Liu W."/>
            <person name="Song Y."/>
            <person name="Salvetti E."/>
            <person name="Wrobel A."/>
            <person name="Rasinkangas P."/>
            <person name="Parkhill J."/>
            <person name="Rea M.C."/>
            <person name="O'Sullivan O."/>
            <person name="Ritari J."/>
            <person name="Douillard F.P."/>
            <person name="Paul Ross R."/>
            <person name="Yang R."/>
            <person name="Briner A.E."/>
            <person name="Felis G.E."/>
            <person name="de Vos W.M."/>
            <person name="Barrangou R."/>
            <person name="Klaenhammer T.R."/>
            <person name="Caufield P.W."/>
            <person name="Cui Y."/>
            <person name="Zhang H."/>
            <person name="O'Toole P.W."/>
        </authorList>
    </citation>
    <scope>NUCLEOTIDE SEQUENCE [LARGE SCALE GENOMIC DNA]</scope>
    <source>
        <strain evidence="9 10">DSM 19284</strain>
    </source>
</reference>
<evidence type="ECO:0000256" key="7">
    <source>
        <dbReference type="SAM" id="Phobius"/>
    </source>
</evidence>
<keyword evidence="10" id="KW-1185">Reference proteome</keyword>